<evidence type="ECO:0000256" key="4">
    <source>
        <dbReference type="ARBA" id="ARBA00023163"/>
    </source>
</evidence>
<dbReference type="AlphaFoldDB" id="A0A158M8E9"/>
<protein>
    <submittedName>
        <fullName evidence="7">LysR substrate-binding domain protein</fullName>
    </submittedName>
</protein>
<dbReference type="RefSeq" id="WP_005014444.1">
    <property type="nucleotide sequence ID" value="NZ_JFZZ01000032.1"/>
</dbReference>
<dbReference type="PANTHER" id="PTHR30427:SF1">
    <property type="entry name" value="TRANSCRIPTIONAL ACTIVATOR PROTEIN LYSR"/>
    <property type="match status" value="1"/>
</dbReference>
<dbReference type="InterPro" id="IPR036390">
    <property type="entry name" value="WH_DNA-bd_sf"/>
</dbReference>
<proteinExistence type="inferred from homology"/>
<evidence type="ECO:0000256" key="3">
    <source>
        <dbReference type="ARBA" id="ARBA00023125"/>
    </source>
</evidence>
<keyword evidence="2" id="KW-0805">Transcription regulation</keyword>
<comment type="similarity">
    <text evidence="1">Belongs to the LysR transcriptional regulatory family.</text>
</comment>
<sequence>MLTLRHIEVFHAVMRTGSVTGAARLLNVSQPAVSAVLKHCEARARIRLFERTGRRLVPTAEAVALFPDVAAIYGRLDSLTRQMQDLAGGRIGALSVAGAFPIANGYLAQAVASFLVERPSVRFALQSLTSPQVIDRVASREVELGIVYEPVVNSEVHTEELVRSTVACVMREDHPLAGHKEIHAQELAAYPIITYLPQALMRSYVDGVLNEAGVVPHIAVQVSLSLTGMIMAYHGAGIALVEPFLLASIKLPGLVTVPLIPRAELKTLLVYAKSAPHSELMKLFIQHLRKEVTAISGELPVGSRPTRSRAGRKAASKP</sequence>
<dbReference type="GeneID" id="93119572"/>
<dbReference type="PATRIC" id="fig|1331206.3.peg.769"/>
<evidence type="ECO:0000313" key="7">
    <source>
        <dbReference type="EMBL" id="KAK97036.1"/>
    </source>
</evidence>
<dbReference type="Proteomes" id="UP000026682">
    <property type="component" value="Unassembled WGS sequence"/>
</dbReference>
<comment type="caution">
    <text evidence="7">The sequence shown here is derived from an EMBL/GenBank/DDBJ whole genome shotgun (WGS) entry which is preliminary data.</text>
</comment>
<evidence type="ECO:0000256" key="5">
    <source>
        <dbReference type="SAM" id="MobiDB-lite"/>
    </source>
</evidence>
<accession>A0A158M8E9</accession>
<gene>
    <name evidence="7" type="ORF">L497_1619</name>
</gene>
<dbReference type="InterPro" id="IPR000847">
    <property type="entry name" value="LysR_HTH_N"/>
</dbReference>
<dbReference type="STRING" id="35814.BBB42_11360"/>
<dbReference type="SUPFAM" id="SSF53850">
    <property type="entry name" value="Periplasmic binding protein-like II"/>
    <property type="match status" value="1"/>
</dbReference>
<dbReference type="Pfam" id="PF03466">
    <property type="entry name" value="LysR_substrate"/>
    <property type="match status" value="1"/>
</dbReference>
<dbReference type="InterPro" id="IPR036388">
    <property type="entry name" value="WH-like_DNA-bd_sf"/>
</dbReference>
<dbReference type="PROSITE" id="PS50931">
    <property type="entry name" value="HTH_LYSR"/>
    <property type="match status" value="1"/>
</dbReference>
<evidence type="ECO:0000256" key="1">
    <source>
        <dbReference type="ARBA" id="ARBA00009437"/>
    </source>
</evidence>
<dbReference type="GO" id="GO:0010628">
    <property type="term" value="P:positive regulation of gene expression"/>
    <property type="evidence" value="ECO:0007669"/>
    <property type="project" value="TreeGrafter"/>
</dbReference>
<dbReference type="Pfam" id="PF00126">
    <property type="entry name" value="HTH_1"/>
    <property type="match status" value="1"/>
</dbReference>
<keyword evidence="3" id="KW-0238">DNA-binding</keyword>
<dbReference type="Gene3D" id="3.40.190.290">
    <property type="match status" value="1"/>
</dbReference>
<reference evidence="7 8" key="1">
    <citation type="submission" date="2014-03" db="EMBL/GenBank/DDBJ databases">
        <title>Genome sequence of Bordetella holmseii.</title>
        <authorList>
            <person name="Harvill E."/>
            <person name="Goodfield L.L."/>
            <person name="Ivanov Y."/>
            <person name="Meyer J.A."/>
            <person name="Newth C."/>
            <person name="Cassiday P."/>
            <person name="Tondella M.L."/>
            <person name="Liao P."/>
            <person name="Zimmerman J."/>
            <person name="Meert K."/>
            <person name="Wessel D."/>
            <person name="Berger J."/>
            <person name="Dean J.M."/>
            <person name="Holubkov R."/>
            <person name="Burr J."/>
            <person name="Liu T."/>
            <person name="Brinkac L.M."/>
            <person name="Sanka R."/>
            <person name="Kim M."/>
            <person name="Losada L."/>
        </authorList>
    </citation>
    <scope>NUCLEOTIDE SEQUENCE [LARGE SCALE GENOMIC DNA]</scope>
    <source>
        <strain evidence="7 8">CDC-H585-BH</strain>
    </source>
</reference>
<keyword evidence="4" id="KW-0804">Transcription</keyword>
<dbReference type="GO" id="GO:0043565">
    <property type="term" value="F:sequence-specific DNA binding"/>
    <property type="evidence" value="ECO:0007669"/>
    <property type="project" value="TreeGrafter"/>
</dbReference>
<feature type="region of interest" description="Disordered" evidence="5">
    <location>
        <begin position="299"/>
        <end position="318"/>
    </location>
</feature>
<dbReference type="PANTHER" id="PTHR30427">
    <property type="entry name" value="TRANSCRIPTIONAL ACTIVATOR PROTEIN LYSR"/>
    <property type="match status" value="1"/>
</dbReference>
<evidence type="ECO:0000313" key="8">
    <source>
        <dbReference type="Proteomes" id="UP000026682"/>
    </source>
</evidence>
<feature type="compositionally biased region" description="Basic residues" evidence="5">
    <location>
        <begin position="306"/>
        <end position="318"/>
    </location>
</feature>
<evidence type="ECO:0000256" key="2">
    <source>
        <dbReference type="ARBA" id="ARBA00023015"/>
    </source>
</evidence>
<feature type="domain" description="HTH lysR-type" evidence="6">
    <location>
        <begin position="2"/>
        <end position="59"/>
    </location>
</feature>
<dbReference type="Gene3D" id="1.10.10.10">
    <property type="entry name" value="Winged helix-like DNA-binding domain superfamily/Winged helix DNA-binding domain"/>
    <property type="match status" value="1"/>
</dbReference>
<organism evidence="7 8">
    <name type="scientific">Bordetella holmesii CDC-H585-BH</name>
    <dbReference type="NCBI Taxonomy" id="1331206"/>
    <lineage>
        <taxon>Bacteria</taxon>
        <taxon>Pseudomonadati</taxon>
        <taxon>Pseudomonadota</taxon>
        <taxon>Betaproteobacteria</taxon>
        <taxon>Burkholderiales</taxon>
        <taxon>Alcaligenaceae</taxon>
        <taxon>Bordetella</taxon>
    </lineage>
</organism>
<dbReference type="GO" id="GO:0003700">
    <property type="term" value="F:DNA-binding transcription factor activity"/>
    <property type="evidence" value="ECO:0007669"/>
    <property type="project" value="InterPro"/>
</dbReference>
<evidence type="ECO:0000259" key="6">
    <source>
        <dbReference type="PROSITE" id="PS50931"/>
    </source>
</evidence>
<name>A0A158M8E9_9BORD</name>
<dbReference type="InterPro" id="IPR005119">
    <property type="entry name" value="LysR_subst-bd"/>
</dbReference>
<dbReference type="SUPFAM" id="SSF46785">
    <property type="entry name" value="Winged helix' DNA-binding domain"/>
    <property type="match status" value="1"/>
</dbReference>
<dbReference type="EMBL" id="JFZZ01000032">
    <property type="protein sequence ID" value="KAK97036.1"/>
    <property type="molecule type" value="Genomic_DNA"/>
</dbReference>